<dbReference type="PANTHER" id="PTHR47959">
    <property type="entry name" value="ATP-DEPENDENT RNA HELICASE RHLE-RELATED"/>
    <property type="match status" value="1"/>
</dbReference>
<dbReference type="PROSITE" id="PS51192">
    <property type="entry name" value="HELICASE_ATP_BIND_1"/>
    <property type="match status" value="1"/>
</dbReference>
<evidence type="ECO:0000256" key="2">
    <source>
        <dbReference type="ARBA" id="ARBA00022801"/>
    </source>
</evidence>
<feature type="domain" description="Helicase C-terminal" evidence="9">
    <location>
        <begin position="236"/>
        <end position="392"/>
    </location>
</feature>
<dbReference type="Gene3D" id="3.40.50.300">
    <property type="entry name" value="P-loop containing nucleotide triphosphate hydrolases"/>
    <property type="match status" value="2"/>
</dbReference>
<dbReference type="InterPro" id="IPR005580">
    <property type="entry name" value="DbpA/CsdA_RNA-bd_dom"/>
</dbReference>
<dbReference type="InterPro" id="IPR027417">
    <property type="entry name" value="P-loop_NTPase"/>
</dbReference>
<evidence type="ECO:0000313" key="11">
    <source>
        <dbReference type="EMBL" id="MDM8196056.1"/>
    </source>
</evidence>
<dbReference type="EMBL" id="JAUDCK010000021">
    <property type="protein sequence ID" value="MDM8196056.1"/>
    <property type="molecule type" value="Genomic_DNA"/>
</dbReference>
<dbReference type="PROSITE" id="PS00039">
    <property type="entry name" value="DEAD_ATP_HELICASE"/>
    <property type="match status" value="1"/>
</dbReference>
<keyword evidence="4 7" id="KW-0067">ATP-binding</keyword>
<dbReference type="Pfam" id="PF00270">
    <property type="entry name" value="DEAD"/>
    <property type="match status" value="1"/>
</dbReference>
<comment type="caution">
    <text evidence="11">The sequence shown here is derived from an EMBL/GenBank/DDBJ whole genome shotgun (WGS) entry which is preliminary data.</text>
</comment>
<dbReference type="InterPro" id="IPR044742">
    <property type="entry name" value="DEAD/DEAH_RhlB"/>
</dbReference>
<proteinExistence type="inferred from homology"/>
<evidence type="ECO:0000259" key="8">
    <source>
        <dbReference type="PROSITE" id="PS51192"/>
    </source>
</evidence>
<dbReference type="InterPro" id="IPR000629">
    <property type="entry name" value="RNA-helicase_DEAD-box_CS"/>
</dbReference>
<dbReference type="CDD" id="cd00268">
    <property type="entry name" value="DEADc"/>
    <property type="match status" value="1"/>
</dbReference>
<keyword evidence="3 7" id="KW-0347">Helicase</keyword>
<dbReference type="Proteomes" id="UP001529275">
    <property type="component" value="Unassembled WGS sequence"/>
</dbReference>
<keyword evidence="1 7" id="KW-0547">Nucleotide-binding</keyword>
<dbReference type="InterPro" id="IPR012677">
    <property type="entry name" value="Nucleotide-bd_a/b_plait_sf"/>
</dbReference>
<keyword evidence="12" id="KW-1185">Reference proteome</keyword>
<dbReference type="SMART" id="SM00490">
    <property type="entry name" value="HELICc"/>
    <property type="match status" value="1"/>
</dbReference>
<dbReference type="Gene3D" id="3.30.70.330">
    <property type="match status" value="1"/>
</dbReference>
<organism evidence="11 12">
    <name type="scientific">Massilimicrobiota timonensis</name>
    <dbReference type="NCBI Taxonomy" id="1776392"/>
    <lineage>
        <taxon>Bacteria</taxon>
        <taxon>Bacillati</taxon>
        <taxon>Bacillota</taxon>
        <taxon>Erysipelotrichia</taxon>
        <taxon>Erysipelotrichales</taxon>
        <taxon>Erysipelotrichaceae</taxon>
        <taxon>Massilimicrobiota</taxon>
    </lineage>
</organism>
<dbReference type="RefSeq" id="WP_289527759.1">
    <property type="nucleotide sequence ID" value="NZ_JAUDCK010000021.1"/>
</dbReference>
<evidence type="ECO:0000313" key="12">
    <source>
        <dbReference type="Proteomes" id="UP001529275"/>
    </source>
</evidence>
<evidence type="ECO:0000259" key="10">
    <source>
        <dbReference type="PROSITE" id="PS51195"/>
    </source>
</evidence>
<dbReference type="InterPro" id="IPR011545">
    <property type="entry name" value="DEAD/DEAH_box_helicase_dom"/>
</dbReference>
<dbReference type="Pfam" id="PF03880">
    <property type="entry name" value="DbpA"/>
    <property type="match status" value="1"/>
</dbReference>
<comment type="similarity">
    <text evidence="5 7">Belongs to the DEAD box helicase family.</text>
</comment>
<name>A0ABT7UIS7_9FIRM</name>
<evidence type="ECO:0000256" key="1">
    <source>
        <dbReference type="ARBA" id="ARBA00022741"/>
    </source>
</evidence>
<dbReference type="InterPro" id="IPR050079">
    <property type="entry name" value="DEAD_box_RNA_helicase"/>
</dbReference>
<evidence type="ECO:0000256" key="5">
    <source>
        <dbReference type="ARBA" id="ARBA00038437"/>
    </source>
</evidence>
<keyword evidence="2 7" id="KW-0378">Hydrolase</keyword>
<evidence type="ECO:0000256" key="3">
    <source>
        <dbReference type="ARBA" id="ARBA00022806"/>
    </source>
</evidence>
<dbReference type="PROSITE" id="PS51194">
    <property type="entry name" value="HELICASE_CTER"/>
    <property type="match status" value="1"/>
</dbReference>
<feature type="domain" description="DEAD-box RNA helicase Q" evidence="10">
    <location>
        <begin position="10"/>
        <end position="38"/>
    </location>
</feature>
<reference evidence="12" key="1">
    <citation type="submission" date="2023-06" db="EMBL/GenBank/DDBJ databases">
        <title>Identification and characterization of horizontal gene transfer across gut microbiota members of farm animals based on homology search.</title>
        <authorList>
            <person name="Zeman M."/>
            <person name="Kubasova T."/>
            <person name="Jahodarova E."/>
            <person name="Nykrynova M."/>
            <person name="Rychlik I."/>
        </authorList>
    </citation>
    <scope>NUCLEOTIDE SEQUENCE [LARGE SCALE GENOMIC DNA]</scope>
    <source>
        <strain evidence="12">ET341</strain>
    </source>
</reference>
<dbReference type="InterPro" id="IPR001650">
    <property type="entry name" value="Helicase_C-like"/>
</dbReference>
<dbReference type="InterPro" id="IPR014014">
    <property type="entry name" value="RNA_helicase_DEAD_Q_motif"/>
</dbReference>
<feature type="short sequence motif" description="Q motif" evidence="6">
    <location>
        <begin position="10"/>
        <end position="38"/>
    </location>
</feature>
<dbReference type="SMART" id="SM00487">
    <property type="entry name" value="DEXDc"/>
    <property type="match status" value="1"/>
</dbReference>
<dbReference type="Pfam" id="PF00271">
    <property type="entry name" value="Helicase_C"/>
    <property type="match status" value="1"/>
</dbReference>
<dbReference type="PROSITE" id="PS51195">
    <property type="entry name" value="Q_MOTIF"/>
    <property type="match status" value="1"/>
</dbReference>
<feature type="domain" description="Helicase ATP-binding" evidence="8">
    <location>
        <begin position="41"/>
        <end position="211"/>
    </location>
</feature>
<evidence type="ECO:0000256" key="6">
    <source>
        <dbReference type="PROSITE-ProRule" id="PRU00552"/>
    </source>
</evidence>
<evidence type="ECO:0000256" key="7">
    <source>
        <dbReference type="RuleBase" id="RU000492"/>
    </source>
</evidence>
<dbReference type="CDD" id="cd18787">
    <property type="entry name" value="SF2_C_DEAD"/>
    <property type="match status" value="1"/>
</dbReference>
<protein>
    <submittedName>
        <fullName evidence="11">DEAD/DEAH box helicase</fullName>
    </submittedName>
</protein>
<dbReference type="CDD" id="cd12252">
    <property type="entry name" value="RRM_DbpA"/>
    <property type="match status" value="1"/>
</dbReference>
<sequence>MKERLYMQQVTFYDLGLSKQVLQGIEMMGYVLPSPIQEKAIPVLLEGKDIIGQAQTGTGKTLAFGSVLLSSVNKKDDGVKALVLSPTRELALQIDEELRRIGKYTSLSIVSVFGGSEIEKQIRSLKKGADIVVGTPGRVLDLMRRKALKLDCVEWLVLDEADEMLNMGFIDDIETILQTVPEDRHTVLFSATMPSDIKKIASFYMHEDYQHIQIKAKTMTASTVSQYYFETKVNRRFEVLCRILDSREMDNAIIFCKTKRSVDEVVAAMQQKHYNVEAMHGDLSQNQRMNTLRRFKTGQIQYLVATDVAARGIDVDNISHVINYELPQDEELYIHRIGRTGRANKKGEAYSIVTSRERNILKAIEKHTHSHIEKLDIPAIEDIFDQKVKELLFDVQEIMLKGNMKPFQKIVKDIPQHMKNDVIAALLAMCYSQRVGYDYQSLNEMNKEEQRIFMTVGSMDKVNVKDIIDFFVRYADIPKREIGDITIKRKFTFVNLSPGAAQKVLDYCYNQKIKGRRVRIEFAQDE</sequence>
<evidence type="ECO:0000259" key="9">
    <source>
        <dbReference type="PROSITE" id="PS51194"/>
    </source>
</evidence>
<dbReference type="InterPro" id="IPR014001">
    <property type="entry name" value="Helicase_ATP-bd"/>
</dbReference>
<accession>A0ABT7UIS7</accession>
<dbReference type="SUPFAM" id="SSF52540">
    <property type="entry name" value="P-loop containing nucleoside triphosphate hydrolases"/>
    <property type="match status" value="1"/>
</dbReference>
<dbReference type="PANTHER" id="PTHR47959:SF13">
    <property type="entry name" value="ATP-DEPENDENT RNA HELICASE RHLE"/>
    <property type="match status" value="1"/>
</dbReference>
<evidence type="ECO:0000256" key="4">
    <source>
        <dbReference type="ARBA" id="ARBA00022840"/>
    </source>
</evidence>
<dbReference type="GO" id="GO:0004386">
    <property type="term" value="F:helicase activity"/>
    <property type="evidence" value="ECO:0007669"/>
    <property type="project" value="UniProtKB-KW"/>
</dbReference>
<gene>
    <name evidence="11" type="ORF">QUV98_06995</name>
</gene>